<evidence type="ECO:0000313" key="5">
    <source>
        <dbReference type="EMBL" id="MFD0751261.1"/>
    </source>
</evidence>
<dbReference type="RefSeq" id="WP_377101258.1">
    <property type="nucleotide sequence ID" value="NZ_JBHTHU010000019.1"/>
</dbReference>
<dbReference type="InterPro" id="IPR010998">
    <property type="entry name" value="Integrase_recombinase_N"/>
</dbReference>
<dbReference type="Gene3D" id="1.10.443.10">
    <property type="entry name" value="Intergrase catalytic core"/>
    <property type="match status" value="1"/>
</dbReference>
<keyword evidence="2" id="KW-0238">DNA-binding</keyword>
<dbReference type="InterPro" id="IPR025269">
    <property type="entry name" value="SAM-like_dom"/>
</dbReference>
<evidence type="ECO:0000259" key="4">
    <source>
        <dbReference type="PROSITE" id="PS51898"/>
    </source>
</evidence>
<protein>
    <submittedName>
        <fullName evidence="5">Phage integrase SAM-like domain-containing protein</fullName>
    </submittedName>
</protein>
<keyword evidence="6" id="KW-1185">Reference proteome</keyword>
<keyword evidence="3" id="KW-0233">DNA recombination</keyword>
<organism evidence="5 6">
    <name type="scientific">Mucilaginibacter calamicampi</name>
    <dbReference type="NCBI Taxonomy" id="1302352"/>
    <lineage>
        <taxon>Bacteria</taxon>
        <taxon>Pseudomonadati</taxon>
        <taxon>Bacteroidota</taxon>
        <taxon>Sphingobacteriia</taxon>
        <taxon>Sphingobacteriales</taxon>
        <taxon>Sphingobacteriaceae</taxon>
        <taxon>Mucilaginibacter</taxon>
    </lineage>
</organism>
<dbReference type="Pfam" id="PF13102">
    <property type="entry name" value="Phage_int_SAM_5"/>
    <property type="match status" value="1"/>
</dbReference>
<dbReference type="InterPro" id="IPR011010">
    <property type="entry name" value="DNA_brk_join_enz"/>
</dbReference>
<evidence type="ECO:0000256" key="3">
    <source>
        <dbReference type="ARBA" id="ARBA00023172"/>
    </source>
</evidence>
<dbReference type="PROSITE" id="PS51898">
    <property type="entry name" value="TYR_RECOMBINASE"/>
    <property type="match status" value="1"/>
</dbReference>
<dbReference type="InterPro" id="IPR035386">
    <property type="entry name" value="Arm-DNA-bind_5"/>
</dbReference>
<comment type="caution">
    <text evidence="5">The sequence shown here is derived from an EMBL/GenBank/DDBJ whole genome shotgun (WGS) entry which is preliminary data.</text>
</comment>
<sequence length="405" mass="46866">MITYKVVLDERRVKAGGKYPLVFRVTCSRSSSNYYSGLSIAKEHWDSAASLINKHCPNYKELNRSLTTKFLNFQKLILDIEAEGEFTFDMLRERLTEKPKQKVQNYTFLTYSQLLISELIEVKRTGNAIVYQTAVNRVMKFSENKQLRFEHIDYNFLDKFKHQLAKDGVKQNTVGNYLRSIRAIYNKAIKAKLVERKHYPFTDISIKTEKTAKRSVSIDNISALSHLQLKPKSPKWYARAYFLLSFSLIGMSFTDLAYVKNSNIVNGRLIYKRRKTHKGYNIKLTPLTIALLNDLKRGGFYLLPVLKANVEEDSVESKKIIHQWIKTSNKWLKRIGADCGIEHLTTYVARHTWATTAKRMGYSIEVIAEAMGHEHGNRITNIYLDTFDQDVIDDVNAKVVEVLNK</sequence>
<dbReference type="InterPro" id="IPR050090">
    <property type="entry name" value="Tyrosine_recombinase_XerCD"/>
</dbReference>
<reference evidence="6" key="1">
    <citation type="journal article" date="2019" name="Int. J. Syst. Evol. Microbiol.">
        <title>The Global Catalogue of Microorganisms (GCM) 10K type strain sequencing project: providing services to taxonomists for standard genome sequencing and annotation.</title>
        <authorList>
            <consortium name="The Broad Institute Genomics Platform"/>
            <consortium name="The Broad Institute Genome Sequencing Center for Infectious Disease"/>
            <person name="Wu L."/>
            <person name="Ma J."/>
        </authorList>
    </citation>
    <scope>NUCLEOTIDE SEQUENCE [LARGE SCALE GENOMIC DNA]</scope>
    <source>
        <strain evidence="6">CCUG 63418</strain>
    </source>
</reference>
<comment type="similarity">
    <text evidence="1">Belongs to the 'phage' integrase family.</text>
</comment>
<dbReference type="InterPro" id="IPR013762">
    <property type="entry name" value="Integrase-like_cat_sf"/>
</dbReference>
<proteinExistence type="inferred from homology"/>
<dbReference type="Pfam" id="PF17293">
    <property type="entry name" value="Arm-DNA-bind_5"/>
    <property type="match status" value="1"/>
</dbReference>
<evidence type="ECO:0000313" key="6">
    <source>
        <dbReference type="Proteomes" id="UP001596958"/>
    </source>
</evidence>
<dbReference type="Proteomes" id="UP001596958">
    <property type="component" value="Unassembled WGS sequence"/>
</dbReference>
<dbReference type="Pfam" id="PF00589">
    <property type="entry name" value="Phage_integrase"/>
    <property type="match status" value="1"/>
</dbReference>
<dbReference type="PANTHER" id="PTHR30349:SF64">
    <property type="entry name" value="PROPHAGE INTEGRASE INTD-RELATED"/>
    <property type="match status" value="1"/>
</dbReference>
<dbReference type="InterPro" id="IPR002104">
    <property type="entry name" value="Integrase_catalytic"/>
</dbReference>
<evidence type="ECO:0000256" key="2">
    <source>
        <dbReference type="ARBA" id="ARBA00023125"/>
    </source>
</evidence>
<dbReference type="PANTHER" id="PTHR30349">
    <property type="entry name" value="PHAGE INTEGRASE-RELATED"/>
    <property type="match status" value="1"/>
</dbReference>
<dbReference type="Gene3D" id="1.10.150.130">
    <property type="match status" value="1"/>
</dbReference>
<accession>A0ABW2Z3D0</accession>
<gene>
    <name evidence="5" type="ORF">ACFQZS_14010</name>
</gene>
<name>A0ABW2Z3D0_9SPHI</name>
<feature type="domain" description="Tyr recombinase" evidence="4">
    <location>
        <begin position="211"/>
        <end position="396"/>
    </location>
</feature>
<evidence type="ECO:0000256" key="1">
    <source>
        <dbReference type="ARBA" id="ARBA00008857"/>
    </source>
</evidence>
<dbReference type="SUPFAM" id="SSF56349">
    <property type="entry name" value="DNA breaking-rejoining enzymes"/>
    <property type="match status" value="1"/>
</dbReference>
<dbReference type="EMBL" id="JBHTHU010000019">
    <property type="protein sequence ID" value="MFD0751261.1"/>
    <property type="molecule type" value="Genomic_DNA"/>
</dbReference>